<proteinExistence type="predicted"/>
<feature type="transmembrane region" description="Helical" evidence="1">
    <location>
        <begin position="57"/>
        <end position="75"/>
    </location>
</feature>
<dbReference type="Proteomes" id="UP001154329">
    <property type="component" value="Chromosome 1"/>
</dbReference>
<keyword evidence="1" id="KW-1133">Transmembrane helix</keyword>
<dbReference type="EMBL" id="OU899034">
    <property type="protein sequence ID" value="CAH1713914.1"/>
    <property type="molecule type" value="Genomic_DNA"/>
</dbReference>
<keyword evidence="1" id="KW-0812">Transmembrane</keyword>
<evidence type="ECO:0000313" key="3">
    <source>
        <dbReference type="EMBL" id="CAH1713914.1"/>
    </source>
</evidence>
<gene>
    <name evidence="3" type="ORF">APHIGO_LOCUS2572</name>
</gene>
<dbReference type="Pfam" id="PF16020">
    <property type="entry name" value="Deltameth_res"/>
    <property type="match status" value="1"/>
</dbReference>
<sequence length="101" mass="11360">MSRVMLAQLKKSNSVLRMAVRSKADGHHATYKPLTMDDLPVPKVPWQEYHSKTNAKYNLVLVGGITLLAASIYVLQDNCFFNAFAPPYPFEETEENIISST</sequence>
<organism evidence="3 4">
    <name type="scientific">Aphis gossypii</name>
    <name type="common">Cotton aphid</name>
    <dbReference type="NCBI Taxonomy" id="80765"/>
    <lineage>
        <taxon>Eukaryota</taxon>
        <taxon>Metazoa</taxon>
        <taxon>Ecdysozoa</taxon>
        <taxon>Arthropoda</taxon>
        <taxon>Hexapoda</taxon>
        <taxon>Insecta</taxon>
        <taxon>Pterygota</taxon>
        <taxon>Neoptera</taxon>
        <taxon>Paraneoptera</taxon>
        <taxon>Hemiptera</taxon>
        <taxon>Sternorrhyncha</taxon>
        <taxon>Aphidomorpha</taxon>
        <taxon>Aphidoidea</taxon>
        <taxon>Aphididae</taxon>
        <taxon>Aphidini</taxon>
        <taxon>Aphis</taxon>
        <taxon>Aphis</taxon>
    </lineage>
</organism>
<name>A0A9P0IVL0_APHGO</name>
<evidence type="ECO:0000259" key="2">
    <source>
        <dbReference type="Pfam" id="PF16020"/>
    </source>
</evidence>
<keyword evidence="1" id="KW-0472">Membrane</keyword>
<evidence type="ECO:0000256" key="1">
    <source>
        <dbReference type="SAM" id="Phobius"/>
    </source>
</evidence>
<feature type="domain" description="Deltamethrin resistance protein prag01" evidence="2">
    <location>
        <begin position="37"/>
        <end position="84"/>
    </location>
</feature>
<keyword evidence="4" id="KW-1185">Reference proteome</keyword>
<dbReference type="AlphaFoldDB" id="A0A9P0IVL0"/>
<dbReference type="InterPro" id="IPR031973">
    <property type="entry name" value="Deltameth_res_prag01"/>
</dbReference>
<reference evidence="3" key="1">
    <citation type="submission" date="2022-02" db="EMBL/GenBank/DDBJ databases">
        <authorList>
            <person name="King R."/>
        </authorList>
    </citation>
    <scope>NUCLEOTIDE SEQUENCE</scope>
</reference>
<reference evidence="3" key="2">
    <citation type="submission" date="2022-10" db="EMBL/GenBank/DDBJ databases">
        <authorList>
            <consortium name="ENA_rothamsted_submissions"/>
            <consortium name="culmorum"/>
            <person name="King R."/>
        </authorList>
    </citation>
    <scope>NUCLEOTIDE SEQUENCE</scope>
</reference>
<evidence type="ECO:0000313" key="4">
    <source>
        <dbReference type="Proteomes" id="UP001154329"/>
    </source>
</evidence>
<accession>A0A9P0IVL0</accession>
<protein>
    <recommendedName>
        <fullName evidence="2">Deltamethrin resistance protein prag01 domain-containing protein</fullName>
    </recommendedName>
</protein>